<protein>
    <submittedName>
        <fullName evidence="1">Uncharacterized protein</fullName>
    </submittedName>
</protein>
<reference evidence="1" key="1">
    <citation type="submission" date="2022-10" db="EMBL/GenBank/DDBJ databases">
        <title>The complete genomes of actinobacterial strains from the NBC collection.</title>
        <authorList>
            <person name="Joergensen T.S."/>
            <person name="Alvarez Arevalo M."/>
            <person name="Sterndorff E.B."/>
            <person name="Faurdal D."/>
            <person name="Vuksanovic O."/>
            <person name="Mourched A.-S."/>
            <person name="Charusanti P."/>
            <person name="Shaw S."/>
            <person name="Blin K."/>
            <person name="Weber T."/>
        </authorList>
    </citation>
    <scope>NUCLEOTIDE SEQUENCE</scope>
    <source>
        <strain evidence="1">NBC_00283</strain>
    </source>
</reference>
<dbReference type="Proteomes" id="UP001432075">
    <property type="component" value="Chromosome"/>
</dbReference>
<keyword evidence="2" id="KW-1185">Reference proteome</keyword>
<evidence type="ECO:0000313" key="2">
    <source>
        <dbReference type="Proteomes" id="UP001432075"/>
    </source>
</evidence>
<evidence type="ECO:0000313" key="1">
    <source>
        <dbReference type="EMBL" id="WUO50345.1"/>
    </source>
</evidence>
<dbReference type="RefSeq" id="WP_328777183.1">
    <property type="nucleotide sequence ID" value="NZ_CP108057.1"/>
</dbReference>
<dbReference type="EMBL" id="CP108057">
    <property type="protein sequence ID" value="WUO50345.1"/>
    <property type="molecule type" value="Genomic_DNA"/>
</dbReference>
<accession>A0ABZ1RW53</accession>
<proteinExistence type="predicted"/>
<organism evidence="1 2">
    <name type="scientific">Streptomyces goshikiensis</name>
    <dbReference type="NCBI Taxonomy" id="1942"/>
    <lineage>
        <taxon>Bacteria</taxon>
        <taxon>Bacillati</taxon>
        <taxon>Actinomycetota</taxon>
        <taxon>Actinomycetes</taxon>
        <taxon>Kitasatosporales</taxon>
        <taxon>Streptomycetaceae</taxon>
        <taxon>Streptomyces</taxon>
    </lineage>
</organism>
<name>A0ABZ1RW53_9ACTN</name>
<sequence>MDDLSADVRGLMVVVGWQPQTQRFMAEVAGIPGPGSATGERCALVGFRRLIGQRAQAARDLADFDAGWLSRV</sequence>
<gene>
    <name evidence="1" type="ORF">OHU17_33390</name>
</gene>